<organism evidence="5 6">
    <name type="scientific">Spirosoma soli</name>
    <dbReference type="NCBI Taxonomy" id="1770529"/>
    <lineage>
        <taxon>Bacteria</taxon>
        <taxon>Pseudomonadati</taxon>
        <taxon>Bacteroidota</taxon>
        <taxon>Cytophagia</taxon>
        <taxon>Cytophagales</taxon>
        <taxon>Cytophagaceae</taxon>
        <taxon>Spirosoma</taxon>
    </lineage>
</organism>
<keyword evidence="6" id="KW-1185">Reference proteome</keyword>
<keyword evidence="2" id="KW-0328">Glycosyltransferase</keyword>
<proteinExistence type="inferred from homology"/>
<gene>
    <name evidence="5" type="ORF">ACFSUS_17165</name>
</gene>
<dbReference type="PANTHER" id="PTHR43685">
    <property type="entry name" value="GLYCOSYLTRANSFERASE"/>
    <property type="match status" value="1"/>
</dbReference>
<evidence type="ECO:0000256" key="3">
    <source>
        <dbReference type="ARBA" id="ARBA00022679"/>
    </source>
</evidence>
<protein>
    <submittedName>
        <fullName evidence="5">Glycosyltransferase family 2 protein</fullName>
    </submittedName>
</protein>
<dbReference type="EMBL" id="JBHULN010000010">
    <property type="protein sequence ID" value="MFD2572373.1"/>
    <property type="molecule type" value="Genomic_DNA"/>
</dbReference>
<comment type="similarity">
    <text evidence="1">Belongs to the glycosyltransferase 2 family.</text>
</comment>
<evidence type="ECO:0000256" key="2">
    <source>
        <dbReference type="ARBA" id="ARBA00022676"/>
    </source>
</evidence>
<dbReference type="CDD" id="cd00761">
    <property type="entry name" value="Glyco_tranf_GTA_type"/>
    <property type="match status" value="1"/>
</dbReference>
<dbReference type="Proteomes" id="UP001597469">
    <property type="component" value="Unassembled WGS sequence"/>
</dbReference>
<name>A0ABW5M5T8_9BACT</name>
<dbReference type="Pfam" id="PF00535">
    <property type="entry name" value="Glycos_transf_2"/>
    <property type="match status" value="1"/>
</dbReference>
<dbReference type="InterPro" id="IPR001173">
    <property type="entry name" value="Glyco_trans_2-like"/>
</dbReference>
<evidence type="ECO:0000259" key="4">
    <source>
        <dbReference type="Pfam" id="PF00535"/>
    </source>
</evidence>
<feature type="domain" description="Glycosyltransferase 2-like" evidence="4">
    <location>
        <begin position="10"/>
        <end position="166"/>
    </location>
</feature>
<dbReference type="Gene3D" id="3.90.550.10">
    <property type="entry name" value="Spore Coat Polysaccharide Biosynthesis Protein SpsA, Chain A"/>
    <property type="match status" value="1"/>
</dbReference>
<evidence type="ECO:0000313" key="5">
    <source>
        <dbReference type="EMBL" id="MFD2572373.1"/>
    </source>
</evidence>
<sequence>MDQKNTPLVSVIMPVYNGERYITEAVNSILNQTYSYFELIIINDGSTDNTATILDQFATADGRIHVLTNPKPMGKAGDLAKELGIQHAKGQFIAIMDADDISKPQRLERQLDFLNTHPDIFLCGAWAEYIDGNGSVFLDWKPDTEHTQIVSNLYLKNSIIHPTFFFRNIVRQKPFYETKYTWYNDYYTQLKLIKEGKKLANVPEVLLSYRVSGDSSTQTGIKKKVNEYFQIRKEVAQYGPTRPSLMQRLVVLAQFIGITYLPEKLVLRFHPIFKKTV</sequence>
<reference evidence="6" key="1">
    <citation type="journal article" date="2019" name="Int. J. Syst. Evol. Microbiol.">
        <title>The Global Catalogue of Microorganisms (GCM) 10K type strain sequencing project: providing services to taxonomists for standard genome sequencing and annotation.</title>
        <authorList>
            <consortium name="The Broad Institute Genomics Platform"/>
            <consortium name="The Broad Institute Genome Sequencing Center for Infectious Disease"/>
            <person name="Wu L."/>
            <person name="Ma J."/>
        </authorList>
    </citation>
    <scope>NUCLEOTIDE SEQUENCE [LARGE SCALE GENOMIC DNA]</scope>
    <source>
        <strain evidence="6">KCTC 42805</strain>
    </source>
</reference>
<dbReference type="PANTHER" id="PTHR43685:SF5">
    <property type="entry name" value="GLYCOSYLTRANSFERASE EPSE-RELATED"/>
    <property type="match status" value="1"/>
</dbReference>
<dbReference type="SUPFAM" id="SSF53448">
    <property type="entry name" value="Nucleotide-diphospho-sugar transferases"/>
    <property type="match status" value="1"/>
</dbReference>
<dbReference type="RefSeq" id="WP_381524704.1">
    <property type="nucleotide sequence ID" value="NZ_JBHULN010000010.1"/>
</dbReference>
<keyword evidence="3" id="KW-0808">Transferase</keyword>
<dbReference type="InterPro" id="IPR050834">
    <property type="entry name" value="Glycosyltransf_2"/>
</dbReference>
<comment type="caution">
    <text evidence="5">The sequence shown here is derived from an EMBL/GenBank/DDBJ whole genome shotgun (WGS) entry which is preliminary data.</text>
</comment>
<evidence type="ECO:0000256" key="1">
    <source>
        <dbReference type="ARBA" id="ARBA00006739"/>
    </source>
</evidence>
<accession>A0ABW5M5T8</accession>
<evidence type="ECO:0000313" key="6">
    <source>
        <dbReference type="Proteomes" id="UP001597469"/>
    </source>
</evidence>
<dbReference type="InterPro" id="IPR029044">
    <property type="entry name" value="Nucleotide-diphossugar_trans"/>
</dbReference>